<sequence length="350" mass="40961">MMSLEINSSRAQAILKKAFTITNETKNASVANNNKKKNQSCVNPNQPKARKLSTKTKSVVKKNKRSEQSEESEYKALVGKILHTVFELEHYLVEDHQQDYKLRMALERQKERACDLSTSLANEKRRNKRLVNLIRSVDSVTSEEELVDGDRKSNEDKAVRNSREVIQRWPLNAYNEAYESISPLLMHQRYDELSTSYKQCRRQLLKKEKQVVRCKCETERLQARYDQLVEEFRTSQKRVESVCCRYLHLQKRKNYEVSFSFSMPNATRYLNSRGPNSNLLFFFFNKIHQLRETLTHANGCIHSAQLMMDKGDHSKHDVKEFNQNLQQFVRSLQLCNFTTCGCNSIASQEK</sequence>
<feature type="compositionally biased region" description="Basic residues" evidence="2">
    <location>
        <begin position="48"/>
        <end position="64"/>
    </location>
</feature>
<keyword evidence="1" id="KW-0175">Coiled coil</keyword>
<organism evidence="3 4">
    <name type="scientific">Glossina brevipalpis</name>
    <dbReference type="NCBI Taxonomy" id="37001"/>
    <lineage>
        <taxon>Eukaryota</taxon>
        <taxon>Metazoa</taxon>
        <taxon>Ecdysozoa</taxon>
        <taxon>Arthropoda</taxon>
        <taxon>Hexapoda</taxon>
        <taxon>Insecta</taxon>
        <taxon>Pterygota</taxon>
        <taxon>Neoptera</taxon>
        <taxon>Endopterygota</taxon>
        <taxon>Diptera</taxon>
        <taxon>Brachycera</taxon>
        <taxon>Muscomorpha</taxon>
        <taxon>Hippoboscoidea</taxon>
        <taxon>Glossinidae</taxon>
        <taxon>Glossina</taxon>
    </lineage>
</organism>
<dbReference type="Proteomes" id="UP000091820">
    <property type="component" value="Unassembled WGS sequence"/>
</dbReference>
<proteinExistence type="predicted"/>
<reference evidence="3" key="2">
    <citation type="submission" date="2020-05" db="UniProtKB">
        <authorList>
            <consortium name="EnsemblMetazoa"/>
        </authorList>
    </citation>
    <scope>IDENTIFICATION</scope>
    <source>
        <strain evidence="3">IAEA</strain>
    </source>
</reference>
<keyword evidence="4" id="KW-1185">Reference proteome</keyword>
<evidence type="ECO:0000256" key="2">
    <source>
        <dbReference type="SAM" id="MobiDB-lite"/>
    </source>
</evidence>
<protein>
    <submittedName>
        <fullName evidence="3">Uncharacterized protein</fullName>
    </submittedName>
</protein>
<evidence type="ECO:0000256" key="1">
    <source>
        <dbReference type="SAM" id="Coils"/>
    </source>
</evidence>
<reference evidence="4" key="1">
    <citation type="submission" date="2014-03" db="EMBL/GenBank/DDBJ databases">
        <authorList>
            <person name="Aksoy S."/>
            <person name="Warren W."/>
            <person name="Wilson R.K."/>
        </authorList>
    </citation>
    <scope>NUCLEOTIDE SEQUENCE [LARGE SCALE GENOMIC DNA]</scope>
    <source>
        <strain evidence="4">IAEA</strain>
    </source>
</reference>
<name>A0A1A9WYW5_9MUSC</name>
<dbReference type="VEuPathDB" id="VectorBase:GBRI037695"/>
<dbReference type="AlphaFoldDB" id="A0A1A9WYW5"/>
<evidence type="ECO:0000313" key="4">
    <source>
        <dbReference type="Proteomes" id="UP000091820"/>
    </source>
</evidence>
<dbReference type="EnsemblMetazoa" id="GBRI037695-RA">
    <property type="protein sequence ID" value="GBRI037695-PA"/>
    <property type="gene ID" value="GBRI037695"/>
</dbReference>
<accession>A0A1A9WYW5</accession>
<evidence type="ECO:0000313" key="3">
    <source>
        <dbReference type="EnsemblMetazoa" id="GBRI037695-PA"/>
    </source>
</evidence>
<feature type="region of interest" description="Disordered" evidence="2">
    <location>
        <begin position="29"/>
        <end position="71"/>
    </location>
</feature>
<feature type="coiled-coil region" evidence="1">
    <location>
        <begin position="190"/>
        <end position="238"/>
    </location>
</feature>